<organism evidence="1 2">
    <name type="scientific">Chaenocephalus aceratus</name>
    <name type="common">Blackfin icefish</name>
    <name type="synonym">Chaenichthys aceratus</name>
    <dbReference type="NCBI Taxonomy" id="36190"/>
    <lineage>
        <taxon>Eukaryota</taxon>
        <taxon>Metazoa</taxon>
        <taxon>Chordata</taxon>
        <taxon>Craniata</taxon>
        <taxon>Vertebrata</taxon>
        <taxon>Euteleostomi</taxon>
        <taxon>Actinopterygii</taxon>
        <taxon>Neopterygii</taxon>
        <taxon>Teleostei</taxon>
        <taxon>Neoteleostei</taxon>
        <taxon>Acanthomorphata</taxon>
        <taxon>Eupercaria</taxon>
        <taxon>Perciformes</taxon>
        <taxon>Notothenioidei</taxon>
        <taxon>Channichthyidae</taxon>
        <taxon>Chaenocephalus</taxon>
    </lineage>
</organism>
<keyword evidence="2" id="KW-1185">Reference proteome</keyword>
<comment type="caution">
    <text evidence="1">The sequence shown here is derived from an EMBL/GenBank/DDBJ whole genome shotgun (WGS) entry which is preliminary data.</text>
</comment>
<reference evidence="1" key="1">
    <citation type="submission" date="2022-05" db="EMBL/GenBank/DDBJ databases">
        <title>Chromosome-level genome of Chaenocephalus aceratus.</title>
        <authorList>
            <person name="Park H."/>
        </authorList>
    </citation>
    <scope>NUCLEOTIDE SEQUENCE</scope>
    <source>
        <strain evidence="1">KU_202001</strain>
    </source>
</reference>
<sequence>MASDRRRDSRSWDWDSPQCRAQLDEVFFRRHDYIQAGSTEHREFWAFFDRFQRFKTRKEMSGPGAKEDRSKPGSGKVDLGLPKEYDARYRINVSVCTLDVEERMGKSEHRGSQRSSGPGSQEISDCRLALLHFLDFSQRQSFGKLAKLRREQKNLPIFQYRDRIVELVRKSPVLVVAGDTGCGKSTQVPQYLLAAGFNHIACTQPRRIACISLAKRVSFESLNQYGSKVGYQIRFETTKTPSTKLLFLTEGLLLRQIQQDRSLSQYQVLIVDEVHERHLHCDFLLGVLRSLLAETPELRLILMSATINIKLFSDYFSGAPVLQVPGRLFPIQVLYQPIPPDELPSRSEKLDPRPYLRILQGIDQRYPPEERGDLLIFLSGVQEISTVQEACQVLATHTRRWIVLPLHSTLSLAQQDKVFDISPPGVRKCIISTNIAETSVTIDGVRFVVDSGKVKEMSFDPKAKMQRLQEFWISRASSEQRKGRAGRTGPGVCYRLYAESDYDAFAPYPVPEIHRVALDSLILQMKSMSLGDPLSFVFIDPPPAASIQTAVTYLKEQGALDSRSDLTSIGTLLAQLPVDVVIGKMLVLGSLFNLVDPVLTVAAALSVQSPFLRSAQHNPDCTTARQPLHSNHGDPFTLLNTFNAWVEVKGERGGGSRKWCRRRGMEEQRLYEMVNLRRQFKELLRSHGLLEIQSSAPSGGDRVQRRQRLTERKKLHQMKRDHEQQESGRRKVLRLEEGQEEFSSGSDAEGAGRGKKDDQAGQNVDIQEVKFKLRHNVSELQEAASVSQDMSSRQQALLKLLLCRGLYPQLALPDEHNSTRKDSEQVFHTRNKQGVVIHPTSVFATDPEVLQVPEGDGDMGPERRDSSRHQLLAFVTLLETNKPYLSNCVRVPALQALLLVANSVDSNADCTRLVVDGWLELELREAGEALKVLSTALTLRGEWERLLLAQLAQSTMGPEQGVSRKVLEKLSEGLVRFLLYTEITYSLRRLTAFQTQNLYVGPRPQEPAQRGTLFSQGWRPSRTPSKEACASPASSPTTASLTRRTCTASVYAPSGAVLTVTSTCLSLRWSACSTRPPAGRQGNSSSQRKSQKGQRQSPPLPPPCPVSPEFITVTSAMKI</sequence>
<evidence type="ECO:0000313" key="2">
    <source>
        <dbReference type="Proteomes" id="UP001057452"/>
    </source>
</evidence>
<evidence type="ECO:0000313" key="1">
    <source>
        <dbReference type="EMBL" id="KAI4815584.1"/>
    </source>
</evidence>
<dbReference type="Proteomes" id="UP001057452">
    <property type="component" value="Chromosome 13"/>
</dbReference>
<proteinExistence type="predicted"/>
<accession>A0ACB9WQ61</accession>
<gene>
    <name evidence="1" type="ORF">KUCAC02_005725</name>
</gene>
<name>A0ACB9WQ61_CHAAC</name>
<protein>
    <submittedName>
        <fullName evidence="1">Uncharacterized protein</fullName>
    </submittedName>
</protein>
<dbReference type="EMBL" id="CM043797">
    <property type="protein sequence ID" value="KAI4815584.1"/>
    <property type="molecule type" value="Genomic_DNA"/>
</dbReference>